<accession>B8LCN1</accession>
<dbReference type="PANTHER" id="PTHR48064">
    <property type="entry name" value="OS01G0750400 PROTEIN"/>
    <property type="match status" value="1"/>
</dbReference>
<evidence type="ECO:0000313" key="8">
    <source>
        <dbReference type="Proteomes" id="UP000001449"/>
    </source>
</evidence>
<keyword evidence="6" id="KW-0472">Membrane</keyword>
<reference evidence="7 8" key="1">
    <citation type="journal article" date="2004" name="Science">
        <title>The genome of the diatom Thalassiosira pseudonana: ecology, evolution, and metabolism.</title>
        <authorList>
            <person name="Armbrust E.V."/>
            <person name="Berges J.A."/>
            <person name="Bowler C."/>
            <person name="Green B.R."/>
            <person name="Martinez D."/>
            <person name="Putnam N.H."/>
            <person name="Zhou S."/>
            <person name="Allen A.E."/>
            <person name="Apt K.E."/>
            <person name="Bechner M."/>
            <person name="Brzezinski M.A."/>
            <person name="Chaal B.K."/>
            <person name="Chiovitti A."/>
            <person name="Davis A.K."/>
            <person name="Demarest M.S."/>
            <person name="Detter J.C."/>
            <person name="Glavina T."/>
            <person name="Goodstein D."/>
            <person name="Hadi M.Z."/>
            <person name="Hellsten U."/>
            <person name="Hildebrand M."/>
            <person name="Jenkins B.D."/>
            <person name="Jurka J."/>
            <person name="Kapitonov V.V."/>
            <person name="Kroger N."/>
            <person name="Lau W.W."/>
            <person name="Lane T.W."/>
            <person name="Larimer F.W."/>
            <person name="Lippmeier J.C."/>
            <person name="Lucas S."/>
            <person name="Medina M."/>
            <person name="Montsant A."/>
            <person name="Obornik M."/>
            <person name="Parker M.S."/>
            <person name="Palenik B."/>
            <person name="Pazour G.J."/>
            <person name="Richardson P.M."/>
            <person name="Rynearson T.A."/>
            <person name="Saito M.A."/>
            <person name="Schwartz D.C."/>
            <person name="Thamatrakoln K."/>
            <person name="Valentin K."/>
            <person name="Vardi A."/>
            <person name="Wilkerson F.P."/>
            <person name="Rokhsar D.S."/>
        </authorList>
    </citation>
    <scope>NUCLEOTIDE SEQUENCE [LARGE SCALE GENOMIC DNA]</scope>
    <source>
        <strain evidence="7 8">CCMP1335</strain>
    </source>
</reference>
<organism evidence="7 8">
    <name type="scientific">Thalassiosira pseudonana</name>
    <name type="common">Marine diatom</name>
    <name type="synonym">Cyclotella nana</name>
    <dbReference type="NCBI Taxonomy" id="35128"/>
    <lineage>
        <taxon>Eukaryota</taxon>
        <taxon>Sar</taxon>
        <taxon>Stramenopiles</taxon>
        <taxon>Ochrophyta</taxon>
        <taxon>Bacillariophyta</taxon>
        <taxon>Coscinodiscophyceae</taxon>
        <taxon>Thalassiosirophycidae</taxon>
        <taxon>Thalassiosirales</taxon>
        <taxon>Thalassiosiraceae</taxon>
        <taxon>Thalassiosira</taxon>
    </lineage>
</organism>
<dbReference type="PANTHER" id="PTHR48064:SF6">
    <property type="entry name" value="RECEPTOR-LIKE PROTEIN KINASE 2"/>
    <property type="match status" value="1"/>
</dbReference>
<dbReference type="FunFam" id="3.80.10.10:FF:000299">
    <property type="entry name" value="Piriformospora indica-insensitive protein 2"/>
    <property type="match status" value="1"/>
</dbReference>
<dbReference type="Gene3D" id="3.80.10.10">
    <property type="entry name" value="Ribonuclease Inhibitor"/>
    <property type="match status" value="1"/>
</dbReference>
<dbReference type="Proteomes" id="UP000001449">
    <property type="component" value="Chromosome 16"/>
</dbReference>
<evidence type="ECO:0000256" key="1">
    <source>
        <dbReference type="ARBA" id="ARBA00004236"/>
    </source>
</evidence>
<dbReference type="HOGENOM" id="CLU_000288_18_22_1"/>
<evidence type="ECO:0000256" key="5">
    <source>
        <dbReference type="ARBA" id="ARBA00022737"/>
    </source>
</evidence>
<evidence type="ECO:0000256" key="2">
    <source>
        <dbReference type="ARBA" id="ARBA00022475"/>
    </source>
</evidence>
<dbReference type="InterPro" id="IPR001611">
    <property type="entry name" value="Leu-rich_rpt"/>
</dbReference>
<dbReference type="RefSeq" id="XP_002296812.1">
    <property type="nucleotide sequence ID" value="XM_002296776.1"/>
</dbReference>
<gene>
    <name evidence="7" type="ORF">THAPSDRAFT_37758</name>
</gene>
<keyword evidence="4" id="KW-0732">Signal</keyword>
<dbReference type="PaxDb" id="35128-Thaps37758"/>
<keyword evidence="8" id="KW-1185">Reference proteome</keyword>
<name>B8LCN1_THAPS</name>
<dbReference type="InParanoid" id="B8LCN1"/>
<dbReference type="OMA" id="ASITHCR"/>
<protein>
    <submittedName>
        <fullName evidence="7">Uncharacterized protein</fullName>
    </submittedName>
</protein>
<dbReference type="InterPro" id="IPR053038">
    <property type="entry name" value="RLP_Defense"/>
</dbReference>
<comment type="subcellular location">
    <subcellularLocation>
        <location evidence="1">Cell membrane</location>
    </subcellularLocation>
</comment>
<proteinExistence type="predicted"/>
<dbReference type="AlphaFoldDB" id="B8LCN1"/>
<feature type="non-terminal residue" evidence="7">
    <location>
        <position position="1"/>
    </location>
</feature>
<keyword evidence="5" id="KW-0677">Repeat</keyword>
<dbReference type="GO" id="GO:0038023">
    <property type="term" value="F:signaling receptor activity"/>
    <property type="evidence" value="ECO:0000318"/>
    <property type="project" value="GO_Central"/>
</dbReference>
<keyword evidence="2" id="KW-1003">Cell membrane</keyword>
<sequence>GAAWSLPTEIDFDVEPHLSALTLMEIGLAGYIPSWITALTNLRVLNLSLNEALGGTIPEALGDLSLIEQLNLYGNQLSGTIPKSLGNLTFMTTLVLGWNDFRGTIPEELGLLNKLNLLELSENQMSGSIPSSFSDLTDLQYLVLSGNNFNGTIDVLESLVNLTSLLIRKNSFSGTIPQRLFDGVEGELALDLGYNQFVGDVPSTFANLTNLSE</sequence>
<evidence type="ECO:0000256" key="4">
    <source>
        <dbReference type="ARBA" id="ARBA00022729"/>
    </source>
</evidence>
<dbReference type="InterPro" id="IPR032675">
    <property type="entry name" value="LRR_dom_sf"/>
</dbReference>
<evidence type="ECO:0000256" key="3">
    <source>
        <dbReference type="ARBA" id="ARBA00022614"/>
    </source>
</evidence>
<evidence type="ECO:0000256" key="6">
    <source>
        <dbReference type="ARBA" id="ARBA00023136"/>
    </source>
</evidence>
<dbReference type="KEGG" id="tps:THAPSDRAFT_37758"/>
<dbReference type="SUPFAM" id="SSF52058">
    <property type="entry name" value="L domain-like"/>
    <property type="match status" value="1"/>
</dbReference>
<dbReference type="EMBL" id="DS999417">
    <property type="protein sequence ID" value="EED87013.1"/>
    <property type="molecule type" value="Genomic_DNA"/>
</dbReference>
<keyword evidence="3" id="KW-0433">Leucine-rich repeat</keyword>
<dbReference type="STRING" id="35128.B8LCN1"/>
<dbReference type="Pfam" id="PF13855">
    <property type="entry name" value="LRR_8"/>
    <property type="match status" value="2"/>
</dbReference>
<evidence type="ECO:0000313" key="7">
    <source>
        <dbReference type="EMBL" id="EED87013.1"/>
    </source>
</evidence>
<dbReference type="GeneID" id="7450014"/>
<reference evidence="7 8" key="2">
    <citation type="journal article" date="2008" name="Nature">
        <title>The Phaeodactylum genome reveals the evolutionary history of diatom genomes.</title>
        <authorList>
            <person name="Bowler C."/>
            <person name="Allen A.E."/>
            <person name="Badger J.H."/>
            <person name="Grimwood J."/>
            <person name="Jabbari K."/>
            <person name="Kuo A."/>
            <person name="Maheswari U."/>
            <person name="Martens C."/>
            <person name="Maumus F."/>
            <person name="Otillar R.P."/>
            <person name="Rayko E."/>
            <person name="Salamov A."/>
            <person name="Vandepoele K."/>
            <person name="Beszteri B."/>
            <person name="Gruber A."/>
            <person name="Heijde M."/>
            <person name="Katinka M."/>
            <person name="Mock T."/>
            <person name="Valentin K."/>
            <person name="Verret F."/>
            <person name="Berges J.A."/>
            <person name="Brownlee C."/>
            <person name="Cadoret J.P."/>
            <person name="Chiovitti A."/>
            <person name="Choi C.J."/>
            <person name="Coesel S."/>
            <person name="De Martino A."/>
            <person name="Detter J.C."/>
            <person name="Durkin C."/>
            <person name="Falciatore A."/>
            <person name="Fournet J."/>
            <person name="Haruta M."/>
            <person name="Huysman M.J."/>
            <person name="Jenkins B.D."/>
            <person name="Jiroutova K."/>
            <person name="Jorgensen R.E."/>
            <person name="Joubert Y."/>
            <person name="Kaplan A."/>
            <person name="Kroger N."/>
            <person name="Kroth P.G."/>
            <person name="La Roche J."/>
            <person name="Lindquist E."/>
            <person name="Lommer M."/>
            <person name="Martin-Jezequel V."/>
            <person name="Lopez P.J."/>
            <person name="Lucas S."/>
            <person name="Mangogna M."/>
            <person name="McGinnis K."/>
            <person name="Medlin L.K."/>
            <person name="Montsant A."/>
            <person name="Oudot-Le Secq M.P."/>
            <person name="Napoli C."/>
            <person name="Obornik M."/>
            <person name="Parker M.S."/>
            <person name="Petit J.L."/>
            <person name="Porcel B.M."/>
            <person name="Poulsen N."/>
            <person name="Robison M."/>
            <person name="Rychlewski L."/>
            <person name="Rynearson T.A."/>
            <person name="Schmutz J."/>
            <person name="Shapiro H."/>
            <person name="Siaut M."/>
            <person name="Stanley M."/>
            <person name="Sussman M.R."/>
            <person name="Taylor A.R."/>
            <person name="Vardi A."/>
            <person name="von Dassow P."/>
            <person name="Vyverman W."/>
            <person name="Willis A."/>
            <person name="Wyrwicz L.S."/>
            <person name="Rokhsar D.S."/>
            <person name="Weissenbach J."/>
            <person name="Armbrust E.V."/>
            <person name="Green B.R."/>
            <person name="Van de Peer Y."/>
            <person name="Grigoriev I.V."/>
        </authorList>
    </citation>
    <scope>NUCLEOTIDE SEQUENCE [LARGE SCALE GENOMIC DNA]</scope>
    <source>
        <strain evidence="7 8">CCMP1335</strain>
    </source>
</reference>
<dbReference type="eggNOG" id="ENOG502QQ7B">
    <property type="taxonomic scope" value="Eukaryota"/>
</dbReference>
<dbReference type="GO" id="GO:0005886">
    <property type="term" value="C:plasma membrane"/>
    <property type="evidence" value="ECO:0000318"/>
    <property type="project" value="GO_Central"/>
</dbReference>